<dbReference type="PATRIC" id="fig|1185652.3.peg.5362"/>
<dbReference type="SUPFAM" id="SSF48452">
    <property type="entry name" value="TPR-like"/>
    <property type="match status" value="1"/>
</dbReference>
<dbReference type="Gene3D" id="1.25.40.10">
    <property type="entry name" value="Tetratricopeptide repeat domain"/>
    <property type="match status" value="1"/>
</dbReference>
<dbReference type="EMBL" id="CP003563">
    <property type="protein sequence ID" value="AFL53697.1"/>
    <property type="molecule type" value="Genomic_DNA"/>
</dbReference>
<dbReference type="InterPro" id="IPR011990">
    <property type="entry name" value="TPR-like_helical_dom_sf"/>
</dbReference>
<proteinExistence type="predicted"/>
<dbReference type="Proteomes" id="UP000006180">
    <property type="component" value="Chromosome"/>
</dbReference>
<dbReference type="InterPro" id="IPR010323">
    <property type="entry name" value="DUF924"/>
</dbReference>
<name>I3XCU1_SINF2</name>
<dbReference type="Pfam" id="PF06041">
    <property type="entry name" value="DUF924"/>
    <property type="match status" value="1"/>
</dbReference>
<accession>I3XCU1</accession>
<organism evidence="1 2">
    <name type="scientific">Sinorhizobium fredii (strain USDA 257)</name>
    <dbReference type="NCBI Taxonomy" id="1185652"/>
    <lineage>
        <taxon>Bacteria</taxon>
        <taxon>Pseudomonadati</taxon>
        <taxon>Pseudomonadota</taxon>
        <taxon>Alphaproteobacteria</taxon>
        <taxon>Hyphomicrobiales</taxon>
        <taxon>Rhizobiaceae</taxon>
        <taxon>Sinorhizobium/Ensifer group</taxon>
        <taxon>Sinorhizobium</taxon>
    </lineage>
</organism>
<dbReference type="KEGG" id="sfd:USDA257_c51710"/>
<gene>
    <name evidence="1" type="ORF">USDA257_c51710</name>
</gene>
<sequence length="221" mass="24543">MSDFIGYIEALALRSLQPAERQGHAPAPADPAFNTRLREALAGEHEAAAIIGFWRKAGPARWFAKEPKFDRVFREGFLGSHEAAACGELLHWTASPEKTLALLLLLDQFPRNAFRGTPRMYATDALALGVARAAVDAAYDLKGPADLRLFFYLPFAHSENLAHQERSVALARRLGEPSLSHAKGHRDIIRRFGRFPHRNQILGRASSEEEQRFLDEGGFAG</sequence>
<reference evidence="1 2" key="1">
    <citation type="journal article" date="2012" name="J. Bacteriol.">
        <title>Complete genome sequence of the broad-host-range strain Sinorhizobium fredii USDA257.</title>
        <authorList>
            <person name="Schuldes J."/>
            <person name="Rodriguez Orbegoso M."/>
            <person name="Schmeisser C."/>
            <person name="Krishnan H.B."/>
            <person name="Daniel R."/>
            <person name="Streit W.R."/>
        </authorList>
    </citation>
    <scope>NUCLEOTIDE SEQUENCE [LARGE SCALE GENOMIC DNA]</scope>
    <source>
        <strain evidence="1 2">USDA 257</strain>
    </source>
</reference>
<protein>
    <recommendedName>
        <fullName evidence="3">Transmembrane protein</fullName>
    </recommendedName>
</protein>
<dbReference type="eggNOG" id="COG3803">
    <property type="taxonomic scope" value="Bacteria"/>
</dbReference>
<dbReference type="HOGENOM" id="CLU_065010_2_0_5"/>
<evidence type="ECO:0000313" key="1">
    <source>
        <dbReference type="EMBL" id="AFL53697.1"/>
    </source>
</evidence>
<evidence type="ECO:0008006" key="3">
    <source>
        <dbReference type="Google" id="ProtNLM"/>
    </source>
</evidence>
<dbReference type="RefSeq" id="WP_014765814.1">
    <property type="nucleotide sequence ID" value="NC_018000.1"/>
</dbReference>
<dbReference type="AlphaFoldDB" id="I3XCU1"/>
<dbReference type="Gene3D" id="1.20.58.320">
    <property type="entry name" value="TPR-like"/>
    <property type="match status" value="1"/>
</dbReference>
<evidence type="ECO:0000313" key="2">
    <source>
        <dbReference type="Proteomes" id="UP000006180"/>
    </source>
</evidence>